<dbReference type="Pfam" id="PF04985">
    <property type="entry name" value="Phage_tube"/>
    <property type="match status" value="1"/>
</dbReference>
<dbReference type="RefSeq" id="WP_072722921.1">
    <property type="nucleotide sequence ID" value="NZ_FQXH01000005.1"/>
</dbReference>
<dbReference type="OrthoDB" id="9814992at2"/>
<evidence type="ECO:0008006" key="3">
    <source>
        <dbReference type="Google" id="ProtNLM"/>
    </source>
</evidence>
<gene>
    <name evidence="1" type="ORF">SAMN02744040_00107</name>
</gene>
<sequence>MPKVNESVINFAVYENSTEYYGMAEVTLPEISNLTEEVKGAGISGTFESVVLGHLEAMTLTLNFRTLVKDAVALLEPRDHQIDLRVAQQGKDTVSGKTTVTSIKHVMVVKPKKLNPGKVAPASPAEASGEYAVTYWATFIDGEKVLEVDILNFIYFVNGTDYLADVRKALGK</sequence>
<dbReference type="InterPro" id="IPR006498">
    <property type="entry name" value="Tail_tube"/>
</dbReference>
<dbReference type="STRING" id="1123350.SAMN02744040_00107"/>
<accession>A0A1M5NLR1</accession>
<keyword evidence="2" id="KW-1185">Reference proteome</keyword>
<proteinExistence type="predicted"/>
<evidence type="ECO:0000313" key="1">
    <source>
        <dbReference type="EMBL" id="SHG90407.1"/>
    </source>
</evidence>
<dbReference type="Proteomes" id="UP000242520">
    <property type="component" value="Unassembled WGS sequence"/>
</dbReference>
<organism evidence="1 2">
    <name type="scientific">Tepidibacter thalassicus DSM 15285</name>
    <dbReference type="NCBI Taxonomy" id="1123350"/>
    <lineage>
        <taxon>Bacteria</taxon>
        <taxon>Bacillati</taxon>
        <taxon>Bacillota</taxon>
        <taxon>Clostridia</taxon>
        <taxon>Peptostreptococcales</taxon>
        <taxon>Peptostreptococcaceae</taxon>
        <taxon>Tepidibacter</taxon>
    </lineage>
</organism>
<dbReference type="AlphaFoldDB" id="A0A1M5NLR1"/>
<reference evidence="2" key="1">
    <citation type="submission" date="2016-11" db="EMBL/GenBank/DDBJ databases">
        <authorList>
            <person name="Varghese N."/>
            <person name="Submissions S."/>
        </authorList>
    </citation>
    <scope>NUCLEOTIDE SEQUENCE [LARGE SCALE GENOMIC DNA]</scope>
    <source>
        <strain evidence="2">DSM 15285</strain>
    </source>
</reference>
<evidence type="ECO:0000313" key="2">
    <source>
        <dbReference type="Proteomes" id="UP000242520"/>
    </source>
</evidence>
<dbReference type="EMBL" id="FQXH01000005">
    <property type="protein sequence ID" value="SHG90407.1"/>
    <property type="molecule type" value="Genomic_DNA"/>
</dbReference>
<protein>
    <recommendedName>
        <fullName evidence="3">Phage major tail tube protein</fullName>
    </recommendedName>
</protein>
<name>A0A1M5NLR1_9FIRM</name>